<dbReference type="SUPFAM" id="SSF54637">
    <property type="entry name" value="Thioesterase/thiol ester dehydrase-isomerase"/>
    <property type="match status" value="1"/>
</dbReference>
<dbReference type="RefSeq" id="WP_256764289.1">
    <property type="nucleotide sequence ID" value="NZ_JANIGO010000002.1"/>
</dbReference>
<dbReference type="Proteomes" id="UP001204142">
    <property type="component" value="Unassembled WGS sequence"/>
</dbReference>
<evidence type="ECO:0000313" key="2">
    <source>
        <dbReference type="EMBL" id="MCQ8896507.1"/>
    </source>
</evidence>
<dbReference type="InterPro" id="IPR003965">
    <property type="entry name" value="Fatty_acid_synthase"/>
</dbReference>
<keyword evidence="3" id="KW-1185">Reference proteome</keyword>
<dbReference type="PANTHER" id="PTHR43841">
    <property type="entry name" value="3-HYDROXYACYL-THIOESTER DEHYDRATASE HTDX-RELATED"/>
    <property type="match status" value="1"/>
</dbReference>
<protein>
    <submittedName>
        <fullName evidence="2">MaoC/PaaZ C-terminal domain-containing protein</fullName>
    </submittedName>
</protein>
<organism evidence="2 3">
    <name type="scientific">Limnobacter humi</name>
    <dbReference type="NCBI Taxonomy" id="1778671"/>
    <lineage>
        <taxon>Bacteria</taxon>
        <taxon>Pseudomonadati</taxon>
        <taxon>Pseudomonadota</taxon>
        <taxon>Betaproteobacteria</taxon>
        <taxon>Burkholderiales</taxon>
        <taxon>Burkholderiaceae</taxon>
        <taxon>Limnobacter</taxon>
    </lineage>
</organism>
<dbReference type="Pfam" id="PF01575">
    <property type="entry name" value="MaoC_dehydratas"/>
    <property type="match status" value="1"/>
</dbReference>
<dbReference type="Gene3D" id="3.10.129.10">
    <property type="entry name" value="Hotdog Thioesterase"/>
    <property type="match status" value="1"/>
</dbReference>
<feature type="domain" description="MaoC-like" evidence="1">
    <location>
        <begin position="186"/>
        <end position="271"/>
    </location>
</feature>
<comment type="caution">
    <text evidence="2">The sequence shown here is derived from an EMBL/GenBank/DDBJ whole genome shotgun (WGS) entry which is preliminary data.</text>
</comment>
<name>A0ABT1WG56_9BURK</name>
<gene>
    <name evidence="2" type="ORF">NQT62_08695</name>
</gene>
<proteinExistence type="predicted"/>
<accession>A0ABT1WG56</accession>
<dbReference type="InterPro" id="IPR029069">
    <property type="entry name" value="HotDog_dom_sf"/>
</dbReference>
<sequence>MSAADRLKSSTKFFELGEMPNGKVMLLKAATTSTKKPKTDTQAVRLGARVKKVYIDREWVRAYNVVCGFQEDFISLTAPQVLASPLHMYLMSRAEHPFPMLGMVHLHNAVELIQPLEFGVPYDVVVTIGDTRAIPQGLEFDVHTEFFKGDDVHWRGTMSVLCRVKGMPKPAGKPAATETLDPAQAQYVSLKVPEDQGRQYAKVSNDYNPIHLYAQTAKMFGFKQAIAHGMWSAAKTLSILEASLGAPAKQYSLSFKQPVFLPSKASLKSVTSNGVVRYELLAERDSKVLMVGTISA</sequence>
<dbReference type="EMBL" id="JANIGO010000002">
    <property type="protein sequence ID" value="MCQ8896507.1"/>
    <property type="molecule type" value="Genomic_DNA"/>
</dbReference>
<evidence type="ECO:0000259" key="1">
    <source>
        <dbReference type="Pfam" id="PF01575"/>
    </source>
</evidence>
<dbReference type="PANTHER" id="PTHR43841:SF3">
    <property type="entry name" value="(3R)-HYDROXYACYL-ACP DEHYDRATASE SUBUNIT HADB"/>
    <property type="match status" value="1"/>
</dbReference>
<reference evidence="2 3" key="1">
    <citation type="submission" date="2022-07" db="EMBL/GenBank/DDBJ databases">
        <authorList>
            <person name="Xamxidin M."/>
            <person name="Wu M."/>
        </authorList>
    </citation>
    <scope>NUCLEOTIDE SEQUENCE [LARGE SCALE GENOMIC DNA]</scope>
    <source>
        <strain evidence="2 3">NBRC 111650</strain>
    </source>
</reference>
<dbReference type="PRINTS" id="PR01483">
    <property type="entry name" value="FASYNTHASE"/>
</dbReference>
<evidence type="ECO:0000313" key="3">
    <source>
        <dbReference type="Proteomes" id="UP001204142"/>
    </source>
</evidence>
<dbReference type="InterPro" id="IPR002539">
    <property type="entry name" value="MaoC-like_dom"/>
</dbReference>